<dbReference type="PANTHER" id="PTHR40943">
    <property type="entry name" value="CYTOPLASMIC PROTEIN-RELATED"/>
    <property type="match status" value="1"/>
</dbReference>
<dbReference type="eggNOG" id="COG3450">
    <property type="taxonomic scope" value="Bacteria"/>
</dbReference>
<dbReference type="Proteomes" id="UP000188219">
    <property type="component" value="Chromosome"/>
</dbReference>
<organism evidence="2 3">
    <name type="scientific">Microbulbifer agarilyticus</name>
    <dbReference type="NCBI Taxonomy" id="260552"/>
    <lineage>
        <taxon>Bacteria</taxon>
        <taxon>Pseudomonadati</taxon>
        <taxon>Pseudomonadota</taxon>
        <taxon>Gammaproteobacteria</taxon>
        <taxon>Cellvibrionales</taxon>
        <taxon>Microbulbiferaceae</taxon>
        <taxon>Microbulbifer</taxon>
    </lineage>
</organism>
<dbReference type="CDD" id="cd02227">
    <property type="entry name" value="cupin_TM1112-like"/>
    <property type="match status" value="1"/>
</dbReference>
<protein>
    <submittedName>
        <fullName evidence="2">Transcriptional regulator</fullName>
    </submittedName>
</protein>
<accession>A0A1Q2MBL4</accession>
<evidence type="ECO:0000259" key="1">
    <source>
        <dbReference type="Pfam" id="PF05899"/>
    </source>
</evidence>
<feature type="domain" description="(S)-ureidoglycine aminohydrolase cupin" evidence="1">
    <location>
        <begin position="45"/>
        <end position="116"/>
    </location>
</feature>
<proteinExistence type="predicted"/>
<keyword evidence="3" id="KW-1185">Reference proteome</keyword>
<dbReference type="AlphaFoldDB" id="A0A1Q2MBL4"/>
<name>A0A1Q2MBL4_9GAMM</name>
<dbReference type="Pfam" id="PF05899">
    <property type="entry name" value="Cupin_3"/>
    <property type="match status" value="1"/>
</dbReference>
<gene>
    <name evidence="2" type="ORF">Mag101_16175</name>
</gene>
<evidence type="ECO:0000313" key="3">
    <source>
        <dbReference type="Proteomes" id="UP000188219"/>
    </source>
</evidence>
<dbReference type="STRING" id="260552.Mag101_16175"/>
<dbReference type="PANTHER" id="PTHR40943:SF2">
    <property type="entry name" value="(S)-UREIDOGLYCINE AMINOHYDROLASE CUPIN DOMAIN-CONTAINING PROTEIN"/>
    <property type="match status" value="1"/>
</dbReference>
<dbReference type="KEGG" id="maga:Mag101_16175"/>
<dbReference type="Gene3D" id="2.60.120.10">
    <property type="entry name" value="Jelly Rolls"/>
    <property type="match status" value="1"/>
</dbReference>
<dbReference type="InterPro" id="IPR014710">
    <property type="entry name" value="RmlC-like_jellyroll"/>
</dbReference>
<reference evidence="2" key="1">
    <citation type="submission" date="2017-02" db="EMBL/GenBank/DDBJ databases">
        <title>Genome of Microbulbifer agarilyticus GP101.</title>
        <authorList>
            <person name="Jung J."/>
            <person name="Bae S.S."/>
            <person name="Baek K."/>
        </authorList>
    </citation>
    <scope>NUCLEOTIDE SEQUENCE [LARGE SCALE GENOMIC DNA]</scope>
    <source>
        <strain evidence="2">GP101</strain>
    </source>
</reference>
<dbReference type="InterPro" id="IPR011051">
    <property type="entry name" value="RmlC_Cupin_sf"/>
</dbReference>
<dbReference type="EMBL" id="CP019650">
    <property type="protein sequence ID" value="AQQ69632.1"/>
    <property type="molecule type" value="Genomic_DNA"/>
</dbReference>
<evidence type="ECO:0000313" key="2">
    <source>
        <dbReference type="EMBL" id="AQQ69632.1"/>
    </source>
</evidence>
<dbReference type="InterPro" id="IPR008579">
    <property type="entry name" value="UGlyAH_Cupin_dom"/>
</dbReference>
<dbReference type="SUPFAM" id="SSF51182">
    <property type="entry name" value="RmlC-like cupins"/>
    <property type="match status" value="1"/>
</dbReference>
<sequence>MEVGMTAKLMRVAEGKVERESGVVAPEKVLAGNPQQWTEHFFTNKKENFFCGIWSSDAGKWSLTYSEDEFCYIIDGEAIITDADGDSERVTTGDAFCIPAGFEGTWETIGSVKKFYAIYEE</sequence>